<dbReference type="PROSITE" id="PS00895">
    <property type="entry name" value="3_HYDROXYISOBUT_DH"/>
    <property type="match status" value="1"/>
</dbReference>
<dbReference type="InterPro" id="IPR036291">
    <property type="entry name" value="NAD(P)-bd_dom_sf"/>
</dbReference>
<dbReference type="InterPro" id="IPR006115">
    <property type="entry name" value="6PGDH_NADP-bd"/>
</dbReference>
<dbReference type="EMBL" id="JBHRZI010000027">
    <property type="protein sequence ID" value="MFC3895813.1"/>
    <property type="molecule type" value="Genomic_DNA"/>
</dbReference>
<keyword evidence="3" id="KW-0520">NAD</keyword>
<evidence type="ECO:0000256" key="4">
    <source>
        <dbReference type="SAM" id="SignalP"/>
    </source>
</evidence>
<proteinExistence type="inferred from homology"/>
<evidence type="ECO:0000259" key="5">
    <source>
        <dbReference type="Pfam" id="PF03446"/>
    </source>
</evidence>
<keyword evidence="8" id="KW-1185">Reference proteome</keyword>
<dbReference type="InterPro" id="IPR013328">
    <property type="entry name" value="6PGD_dom2"/>
</dbReference>
<comment type="similarity">
    <text evidence="1">Belongs to the HIBADH-related family.</text>
</comment>
<dbReference type="InterPro" id="IPR015815">
    <property type="entry name" value="HIBADH-related"/>
</dbReference>
<comment type="caution">
    <text evidence="7">The sequence shown here is derived from an EMBL/GenBank/DDBJ whole genome shotgun (WGS) entry which is preliminary data.</text>
</comment>
<dbReference type="InterPro" id="IPR008927">
    <property type="entry name" value="6-PGluconate_DH-like_C_sf"/>
</dbReference>
<evidence type="ECO:0000256" key="1">
    <source>
        <dbReference type="ARBA" id="ARBA00009080"/>
    </source>
</evidence>
<evidence type="ECO:0000256" key="2">
    <source>
        <dbReference type="ARBA" id="ARBA00023002"/>
    </source>
</evidence>
<dbReference type="PANTHER" id="PTHR43580">
    <property type="entry name" value="OXIDOREDUCTASE GLYR1-RELATED"/>
    <property type="match status" value="1"/>
</dbReference>
<evidence type="ECO:0000313" key="8">
    <source>
        <dbReference type="Proteomes" id="UP001595690"/>
    </source>
</evidence>
<gene>
    <name evidence="7" type="ORF">ACFOWZ_30415</name>
</gene>
<organism evidence="7 8">
    <name type="scientific">Lentzea rhizosphaerae</name>
    <dbReference type="NCBI Taxonomy" id="2041025"/>
    <lineage>
        <taxon>Bacteria</taxon>
        <taxon>Bacillati</taxon>
        <taxon>Actinomycetota</taxon>
        <taxon>Actinomycetes</taxon>
        <taxon>Pseudonocardiales</taxon>
        <taxon>Pseudonocardiaceae</taxon>
        <taxon>Lentzea</taxon>
    </lineage>
</organism>
<reference evidence="8" key="1">
    <citation type="journal article" date="2019" name="Int. J. Syst. Evol. Microbiol.">
        <title>The Global Catalogue of Microorganisms (GCM) 10K type strain sequencing project: providing services to taxonomists for standard genome sequencing and annotation.</title>
        <authorList>
            <consortium name="The Broad Institute Genomics Platform"/>
            <consortium name="The Broad Institute Genome Sequencing Center for Infectious Disease"/>
            <person name="Wu L."/>
            <person name="Ma J."/>
        </authorList>
    </citation>
    <scope>NUCLEOTIDE SEQUENCE [LARGE SCALE GENOMIC DNA]</scope>
    <source>
        <strain evidence="8">CGMCC 4.7405</strain>
    </source>
</reference>
<dbReference type="RefSeq" id="WP_382377342.1">
    <property type="nucleotide sequence ID" value="NZ_JBHRZI010000027.1"/>
</dbReference>
<keyword evidence="4" id="KW-0732">Signal</keyword>
<feature type="domain" description="3-hydroxyisobutyrate dehydrogenase-like NAD-binding" evidence="6">
    <location>
        <begin position="160"/>
        <end position="274"/>
    </location>
</feature>
<dbReference type="GO" id="GO:0016491">
    <property type="term" value="F:oxidoreductase activity"/>
    <property type="evidence" value="ECO:0007669"/>
    <property type="project" value="UniProtKB-KW"/>
</dbReference>
<evidence type="ECO:0000313" key="7">
    <source>
        <dbReference type="EMBL" id="MFC3895813.1"/>
    </source>
</evidence>
<dbReference type="InterPro" id="IPR051265">
    <property type="entry name" value="HIBADH-related_NP60_sf"/>
</dbReference>
<keyword evidence="2 7" id="KW-0560">Oxidoreductase</keyword>
<feature type="signal peptide" evidence="4">
    <location>
        <begin position="1"/>
        <end position="22"/>
    </location>
</feature>
<accession>A0ABV8C1F5</accession>
<dbReference type="PANTHER" id="PTHR43580:SF2">
    <property type="entry name" value="CYTOKINE-LIKE NUCLEAR FACTOR N-PAC"/>
    <property type="match status" value="1"/>
</dbReference>
<dbReference type="InterPro" id="IPR002204">
    <property type="entry name" value="3-OH-isobutyrate_DH-rel_CS"/>
</dbReference>
<feature type="domain" description="6-phosphogluconate dehydrogenase NADP-binding" evidence="5">
    <location>
        <begin position="3"/>
        <end position="154"/>
    </location>
</feature>
<dbReference type="Pfam" id="PF14833">
    <property type="entry name" value="NAD_binding_11"/>
    <property type="match status" value="1"/>
</dbReference>
<evidence type="ECO:0000256" key="3">
    <source>
        <dbReference type="ARBA" id="ARBA00023027"/>
    </source>
</evidence>
<dbReference type="SUPFAM" id="SSF48179">
    <property type="entry name" value="6-phosphogluconate dehydrogenase C-terminal domain-like"/>
    <property type="match status" value="1"/>
</dbReference>
<dbReference type="InterPro" id="IPR029154">
    <property type="entry name" value="HIBADH-like_NADP-bd"/>
</dbReference>
<dbReference type="EC" id="1.1.-.-" evidence="7"/>
<name>A0ABV8C1F5_9PSEU</name>
<dbReference type="Gene3D" id="1.10.1040.10">
    <property type="entry name" value="N-(1-d-carboxylethyl)-l-norvaline Dehydrogenase, domain 2"/>
    <property type="match status" value="1"/>
</dbReference>
<dbReference type="PIRSF" id="PIRSF000103">
    <property type="entry name" value="HIBADH"/>
    <property type="match status" value="1"/>
</dbReference>
<protein>
    <submittedName>
        <fullName evidence="7">NAD(P)-dependent oxidoreductase</fullName>
        <ecNumber evidence="7">1.1.-.-</ecNumber>
    </submittedName>
</protein>
<dbReference type="Proteomes" id="UP001595690">
    <property type="component" value="Unassembled WGS sequence"/>
</dbReference>
<dbReference type="SUPFAM" id="SSF51735">
    <property type="entry name" value="NAD(P)-binding Rossmann-fold domains"/>
    <property type="match status" value="1"/>
</dbReference>
<evidence type="ECO:0000259" key="6">
    <source>
        <dbReference type="Pfam" id="PF14833"/>
    </source>
</evidence>
<sequence>MTRIAFLGLGRMGALMATRLAAAGHDLTVWNRTADKTAPLVEAGATAAGTPAQAVAGAELVISMLFGPEAVREVYTNAAEALKPGTIVVEMSTIGPQAVAELKETLPDGVRLIDAPVKGSLPAASSGELGIYAGAADADLAEAADVLAVLGKVKHVGPTGAGASVKLLVNLVLGSSFVMVAEALALADELGVETDAALTALEGTAVGSLIPRVRAKLENPGSTQFSLGLAEKDLRLVLDAGGVANGVAAGAQEKLAAAVADGLAENDISAVLNHVRGK</sequence>
<dbReference type="Gene3D" id="3.40.50.720">
    <property type="entry name" value="NAD(P)-binding Rossmann-like Domain"/>
    <property type="match status" value="1"/>
</dbReference>
<feature type="chain" id="PRO_5046556141" evidence="4">
    <location>
        <begin position="23"/>
        <end position="278"/>
    </location>
</feature>
<dbReference type="Pfam" id="PF03446">
    <property type="entry name" value="NAD_binding_2"/>
    <property type="match status" value="1"/>
</dbReference>